<dbReference type="EMBL" id="BMOD01000017">
    <property type="protein sequence ID" value="GGJ47313.1"/>
    <property type="molecule type" value="Genomic_DNA"/>
</dbReference>
<dbReference type="Gene3D" id="1.20.120.1630">
    <property type="match status" value="1"/>
</dbReference>
<evidence type="ECO:0000256" key="1">
    <source>
        <dbReference type="ARBA" id="ARBA00004127"/>
    </source>
</evidence>
<evidence type="ECO:0000313" key="6">
    <source>
        <dbReference type="EMBL" id="GGJ47313.1"/>
    </source>
</evidence>
<protein>
    <recommendedName>
        <fullName evidence="8">Isoprenylcysteine carboxylmethyltransferase family protein</fullName>
    </recommendedName>
</protein>
<proteinExistence type="predicted"/>
<feature type="transmembrane region" description="Helical" evidence="5">
    <location>
        <begin position="139"/>
        <end position="160"/>
    </location>
</feature>
<dbReference type="Proteomes" id="UP000632222">
    <property type="component" value="Unassembled WGS sequence"/>
</dbReference>
<reference evidence="7" key="1">
    <citation type="journal article" date="2019" name="Int. J. Syst. Evol. Microbiol.">
        <title>The Global Catalogue of Microorganisms (GCM) 10K type strain sequencing project: providing services to taxonomists for standard genome sequencing and annotation.</title>
        <authorList>
            <consortium name="The Broad Institute Genomics Platform"/>
            <consortium name="The Broad Institute Genome Sequencing Center for Infectious Disease"/>
            <person name="Wu L."/>
            <person name="Ma J."/>
        </authorList>
    </citation>
    <scope>NUCLEOTIDE SEQUENCE [LARGE SCALE GENOMIC DNA]</scope>
    <source>
        <strain evidence="7">JCM 14370</strain>
    </source>
</reference>
<evidence type="ECO:0000313" key="7">
    <source>
        <dbReference type="Proteomes" id="UP000632222"/>
    </source>
</evidence>
<evidence type="ECO:0008006" key="8">
    <source>
        <dbReference type="Google" id="ProtNLM"/>
    </source>
</evidence>
<gene>
    <name evidence="6" type="ORF">GCM10008938_36700</name>
</gene>
<dbReference type="Pfam" id="PF04191">
    <property type="entry name" value="PEMT"/>
    <property type="match status" value="1"/>
</dbReference>
<name>A0ABQ2D8B1_9DEIO</name>
<keyword evidence="7" id="KW-1185">Reference proteome</keyword>
<comment type="subcellular location">
    <subcellularLocation>
        <location evidence="1">Endomembrane system</location>
        <topology evidence="1">Multi-pass membrane protein</topology>
    </subcellularLocation>
</comment>
<feature type="transmembrane region" description="Helical" evidence="5">
    <location>
        <begin position="6"/>
        <end position="23"/>
    </location>
</feature>
<evidence type="ECO:0000256" key="3">
    <source>
        <dbReference type="ARBA" id="ARBA00022989"/>
    </source>
</evidence>
<keyword evidence="3 5" id="KW-1133">Transmembrane helix</keyword>
<dbReference type="RefSeq" id="WP_189005135.1">
    <property type="nucleotide sequence ID" value="NZ_BMOD01000017.1"/>
</dbReference>
<comment type="caution">
    <text evidence="6">The sequence shown here is derived from an EMBL/GenBank/DDBJ whole genome shotgun (WGS) entry which is preliminary data.</text>
</comment>
<evidence type="ECO:0000256" key="2">
    <source>
        <dbReference type="ARBA" id="ARBA00022692"/>
    </source>
</evidence>
<feature type="transmembrane region" description="Helical" evidence="5">
    <location>
        <begin position="44"/>
        <end position="68"/>
    </location>
</feature>
<dbReference type="InterPro" id="IPR007318">
    <property type="entry name" value="Phopholipid_MeTrfase"/>
</dbReference>
<keyword evidence="2 5" id="KW-0812">Transmembrane</keyword>
<evidence type="ECO:0000256" key="5">
    <source>
        <dbReference type="SAM" id="Phobius"/>
    </source>
</evidence>
<feature type="transmembrane region" description="Helical" evidence="5">
    <location>
        <begin position="80"/>
        <end position="100"/>
    </location>
</feature>
<accession>A0ABQ2D8B1</accession>
<sequence>MHIFLFTFWMLFFLGTFVWRVYVNHRRYGENPLVLQKDDSTYGFVSSAFKAVILLVFLINLVLLVFPGSASAASLFPSNLPLSILGVVLMLSSLMLVLIAQVHLGKSWRIGIDTQVSTELVTEGIYHRSRNPIFLGMRVALLGFFLCLPTYPVLIAVIFGELLMQIQVRLEEEHLGRLHGPTYQQYRQLTPRWW</sequence>
<organism evidence="6 7">
    <name type="scientific">Deinococcus roseus</name>
    <dbReference type="NCBI Taxonomy" id="392414"/>
    <lineage>
        <taxon>Bacteria</taxon>
        <taxon>Thermotogati</taxon>
        <taxon>Deinococcota</taxon>
        <taxon>Deinococci</taxon>
        <taxon>Deinococcales</taxon>
        <taxon>Deinococcaceae</taxon>
        <taxon>Deinococcus</taxon>
    </lineage>
</organism>
<dbReference type="PANTHER" id="PTHR12714">
    <property type="entry name" value="PROTEIN-S ISOPRENYLCYSTEINE O-METHYLTRANSFERASE"/>
    <property type="match status" value="1"/>
</dbReference>
<dbReference type="PANTHER" id="PTHR12714:SF9">
    <property type="entry name" value="PROTEIN-S-ISOPRENYLCYSTEINE O-METHYLTRANSFERASE"/>
    <property type="match status" value="1"/>
</dbReference>
<keyword evidence="4 5" id="KW-0472">Membrane</keyword>
<evidence type="ECO:0000256" key="4">
    <source>
        <dbReference type="ARBA" id="ARBA00023136"/>
    </source>
</evidence>